<comment type="caution">
    <text evidence="2">The sequence shown here is derived from an EMBL/GenBank/DDBJ whole genome shotgun (WGS) entry which is preliminary data.</text>
</comment>
<keyword evidence="1" id="KW-0472">Membrane</keyword>
<feature type="transmembrane region" description="Helical" evidence="1">
    <location>
        <begin position="6"/>
        <end position="28"/>
    </location>
</feature>
<evidence type="ECO:0008006" key="4">
    <source>
        <dbReference type="Google" id="ProtNLM"/>
    </source>
</evidence>
<keyword evidence="1" id="KW-1133">Transmembrane helix</keyword>
<proteinExistence type="predicted"/>
<dbReference type="RefSeq" id="WP_356758286.1">
    <property type="nucleotide sequence ID" value="NZ_JBHMAR010000030.1"/>
</dbReference>
<keyword evidence="1" id="KW-0812">Transmembrane</keyword>
<feature type="transmembrane region" description="Helical" evidence="1">
    <location>
        <begin position="40"/>
        <end position="59"/>
    </location>
</feature>
<reference evidence="2 3" key="1">
    <citation type="submission" date="2024-09" db="EMBL/GenBank/DDBJ databases">
        <authorList>
            <person name="Sun Q."/>
            <person name="Mori K."/>
        </authorList>
    </citation>
    <scope>NUCLEOTIDE SEQUENCE [LARGE SCALE GENOMIC DNA]</scope>
    <source>
        <strain evidence="2 3">JCM 10918</strain>
    </source>
</reference>
<protein>
    <recommendedName>
        <fullName evidence="4">Secreted protein</fullName>
    </recommendedName>
</protein>
<feature type="transmembrane region" description="Helical" evidence="1">
    <location>
        <begin position="154"/>
        <end position="173"/>
    </location>
</feature>
<feature type="transmembrane region" description="Helical" evidence="1">
    <location>
        <begin position="65"/>
        <end position="86"/>
    </location>
</feature>
<keyword evidence="3" id="KW-1185">Reference proteome</keyword>
<feature type="transmembrane region" description="Helical" evidence="1">
    <location>
        <begin position="119"/>
        <end position="142"/>
    </location>
</feature>
<evidence type="ECO:0000313" key="2">
    <source>
        <dbReference type="EMBL" id="MFB9737604.1"/>
    </source>
</evidence>
<evidence type="ECO:0000313" key="3">
    <source>
        <dbReference type="Proteomes" id="UP001589703"/>
    </source>
</evidence>
<gene>
    <name evidence="2" type="ORF">ACFFRO_21085</name>
</gene>
<accession>A0ABV5VIH7</accession>
<evidence type="ECO:0000256" key="1">
    <source>
        <dbReference type="SAM" id="Phobius"/>
    </source>
</evidence>
<name>A0ABV5VIH7_9ACTN</name>
<organism evidence="2 3">
    <name type="scientific">Streptomyces thermocoprophilus</name>
    <dbReference type="NCBI Taxonomy" id="78356"/>
    <lineage>
        <taxon>Bacteria</taxon>
        <taxon>Bacillati</taxon>
        <taxon>Actinomycetota</taxon>
        <taxon>Actinomycetes</taxon>
        <taxon>Kitasatosporales</taxon>
        <taxon>Streptomycetaceae</taxon>
        <taxon>Streptomyces</taxon>
    </lineage>
</organism>
<dbReference type="Proteomes" id="UP001589703">
    <property type="component" value="Unassembled WGS sequence"/>
</dbReference>
<dbReference type="EMBL" id="JBHMAR010000030">
    <property type="protein sequence ID" value="MFB9737604.1"/>
    <property type="molecule type" value="Genomic_DNA"/>
</dbReference>
<sequence>MSHAVLALGTAVLTASGCVWYVPALADLRAGADRPLSRRSAAASCVTGWSTAALVAALLLLAEPWWIPCAAAVAGGAAAVALRVHAAVARRAEHREAARQWRELSGTARPLPPADRSRYVVAALVTTGLTAAAATAGLAWAAGDAGGAAHRLTAVVAPAAVLTVFLLLAAACARTHRPVSAPPARRARRDGSGPP</sequence>